<reference evidence="1" key="1">
    <citation type="submission" date="2018-02" db="EMBL/GenBank/DDBJ databases">
        <authorList>
            <person name="Cohen D.B."/>
            <person name="Kent A.D."/>
        </authorList>
    </citation>
    <scope>NUCLEOTIDE SEQUENCE</scope>
</reference>
<dbReference type="PANTHER" id="PTHR35694">
    <property type="entry name" value="DENEDDYLASE"/>
    <property type="match status" value="1"/>
</dbReference>
<dbReference type="EMBL" id="OIVN01000168">
    <property type="protein sequence ID" value="SPC75564.1"/>
    <property type="molecule type" value="Genomic_DNA"/>
</dbReference>
<dbReference type="AlphaFoldDB" id="A0A2N9ELZ5"/>
<accession>A0A2N9ELZ5</accession>
<sequence length="636" mass="70801">MQLLQLQSLSLLLPPKPLNLIPKLPFKTSRIPLPVLSCSPTDFEQELQVLEAVLESDEKSLPCVRTYENDSARLALVGAVAFHQALTAAAADGGEAANEHLDSGFPAMVVETVYPAHFDDHSTVSTRLFLPAKKVSEKAKKLRRSMSEDMLSSTTSRNILAMTFRQVVLQQLWNFELVVFRPGSERNMEDLENPRKVCDPSLCATLILIGSVLLCLSYQQVPASFSLSSSDERAISVLAEAICVSVLQTTERHFLDNILGKPSRNIFRWFRKPTRIASKDSSVIIYKLFDDEIVENAKALLESFNSTKEGFKLKETESKHHWWMLSGQAELEKIGGPQFSAWTREYVPAYRLQIDTDILKDIKFEGWKESAKNRWEVLLTHSQMVGLAAILDLYYEDLYSLPNKQLSCGVVANFANLSNKKRSSSWLKMLSVSLASGVFLVIISAIGQLGLPHLSKGVRYPVEHRPLPSSEVDCALNQSLDARELEAFCISIVKKIKDAFGWPGDVMTETRIGAWTGELPSYLRMVGEADSNSEGISTAPAENIDTDMRNSAHDIASYQVVLSTDGKIVGFQPMSRVAVNRWAANPLAKELYGGRKLSPGFLEPSLKVRNPSQLVVMELLMSENPDACFALARPFR</sequence>
<name>A0A2N9ELZ5_FAGSY</name>
<gene>
    <name evidence="1" type="ORF">FSB_LOCUS3446</name>
</gene>
<evidence type="ECO:0000313" key="1">
    <source>
        <dbReference type="EMBL" id="SPC75564.1"/>
    </source>
</evidence>
<dbReference type="PANTHER" id="PTHR35694:SF1">
    <property type="entry name" value="DENEDDYLASE"/>
    <property type="match status" value="1"/>
</dbReference>
<proteinExistence type="predicted"/>
<organism evidence="1">
    <name type="scientific">Fagus sylvatica</name>
    <name type="common">Beechnut</name>
    <dbReference type="NCBI Taxonomy" id="28930"/>
    <lineage>
        <taxon>Eukaryota</taxon>
        <taxon>Viridiplantae</taxon>
        <taxon>Streptophyta</taxon>
        <taxon>Embryophyta</taxon>
        <taxon>Tracheophyta</taxon>
        <taxon>Spermatophyta</taxon>
        <taxon>Magnoliopsida</taxon>
        <taxon>eudicotyledons</taxon>
        <taxon>Gunneridae</taxon>
        <taxon>Pentapetalae</taxon>
        <taxon>rosids</taxon>
        <taxon>fabids</taxon>
        <taxon>Fagales</taxon>
        <taxon>Fagaceae</taxon>
        <taxon>Fagus</taxon>
    </lineage>
</organism>
<protein>
    <submittedName>
        <fullName evidence="1">Uncharacterized protein</fullName>
    </submittedName>
</protein>